<dbReference type="EMBL" id="JAVRRL010000045">
    <property type="protein sequence ID" value="KAK5110793.1"/>
    <property type="molecule type" value="Genomic_DNA"/>
</dbReference>
<feature type="compositionally biased region" description="Basic and acidic residues" evidence="7">
    <location>
        <begin position="796"/>
        <end position="810"/>
    </location>
</feature>
<accession>A0AAN7YQP5</accession>
<evidence type="ECO:0000256" key="6">
    <source>
        <dbReference type="ARBA" id="ARBA00023136"/>
    </source>
</evidence>
<comment type="similarity">
    <text evidence="2">Belongs to the Ca(2+):cation antiporter (CaCA) (TC 2.A.19) family.</text>
</comment>
<evidence type="ECO:0000256" key="7">
    <source>
        <dbReference type="SAM" id="MobiDB-lite"/>
    </source>
</evidence>
<evidence type="ECO:0000313" key="10">
    <source>
        <dbReference type="EMBL" id="KAK5110793.1"/>
    </source>
</evidence>
<dbReference type="Proteomes" id="UP001310890">
    <property type="component" value="Unassembled WGS sequence"/>
</dbReference>
<feature type="region of interest" description="Disordered" evidence="7">
    <location>
        <begin position="628"/>
        <end position="647"/>
    </location>
</feature>
<dbReference type="InterPro" id="IPR044880">
    <property type="entry name" value="NCX_ion-bd_dom_sf"/>
</dbReference>
<feature type="compositionally biased region" description="Low complexity" evidence="7">
    <location>
        <begin position="1"/>
        <end position="14"/>
    </location>
</feature>
<dbReference type="Gene3D" id="1.20.1420.30">
    <property type="entry name" value="NCX, central ion-binding region"/>
    <property type="match status" value="2"/>
</dbReference>
<feature type="transmembrane region" description="Helical" evidence="8">
    <location>
        <begin position="164"/>
        <end position="183"/>
    </location>
</feature>
<reference evidence="10" key="1">
    <citation type="submission" date="2023-08" db="EMBL/GenBank/DDBJ databases">
        <title>Black Yeasts Isolated from many extreme environments.</title>
        <authorList>
            <person name="Coleine C."/>
            <person name="Stajich J.E."/>
            <person name="Selbmann L."/>
        </authorList>
    </citation>
    <scope>NUCLEOTIDE SEQUENCE</scope>
    <source>
        <strain evidence="10">CCFEE 5401</strain>
    </source>
</reference>
<feature type="transmembrane region" description="Helical" evidence="8">
    <location>
        <begin position="917"/>
        <end position="937"/>
    </location>
</feature>
<feature type="transmembrane region" description="Helical" evidence="8">
    <location>
        <begin position="949"/>
        <end position="969"/>
    </location>
</feature>
<evidence type="ECO:0000256" key="1">
    <source>
        <dbReference type="ARBA" id="ARBA00004141"/>
    </source>
</evidence>
<keyword evidence="3" id="KW-0813">Transport</keyword>
<dbReference type="InterPro" id="IPR051359">
    <property type="entry name" value="CaCA_antiporter"/>
</dbReference>
<dbReference type="PANTHER" id="PTHR12266">
    <property type="entry name" value="NA+/CA2+ K+ INDEPENDENT EXCHANGER"/>
    <property type="match status" value="1"/>
</dbReference>
<feature type="domain" description="Sodium/calcium exchanger membrane region" evidence="9">
    <location>
        <begin position="140"/>
        <end position="279"/>
    </location>
</feature>
<feature type="transmembrane region" description="Helical" evidence="8">
    <location>
        <begin position="1074"/>
        <end position="1096"/>
    </location>
</feature>
<evidence type="ECO:0000256" key="3">
    <source>
        <dbReference type="ARBA" id="ARBA00022448"/>
    </source>
</evidence>
<proteinExistence type="inferred from homology"/>
<feature type="domain" description="Sodium/calcium exchanger membrane region" evidence="9">
    <location>
        <begin position="956"/>
        <end position="1116"/>
    </location>
</feature>
<dbReference type="GO" id="GO:0006874">
    <property type="term" value="P:intracellular calcium ion homeostasis"/>
    <property type="evidence" value="ECO:0007669"/>
    <property type="project" value="TreeGrafter"/>
</dbReference>
<feature type="compositionally biased region" description="Basic and acidic residues" evidence="7">
    <location>
        <begin position="759"/>
        <end position="776"/>
    </location>
</feature>
<feature type="transmembrane region" description="Helical" evidence="8">
    <location>
        <begin position="203"/>
        <end position="224"/>
    </location>
</feature>
<dbReference type="AlphaFoldDB" id="A0AAN7YQP5"/>
<dbReference type="InterPro" id="IPR004837">
    <property type="entry name" value="NaCa_Exmemb"/>
</dbReference>
<feature type="transmembrane region" description="Helical" evidence="8">
    <location>
        <begin position="702"/>
        <end position="722"/>
    </location>
</feature>
<sequence>MSSPKSPAYQQRASPSPPSPRRPMRRPAYRAAKAFYITLFLGLCLFTYSLLAHDYVPDSATQHDVVLQKRGHGGGRGSNSPISPFQNADEQCRLVHKSQDKCAFIHKSCPTDDPSFTFLLDLYFCQIPHLKPLVFLLLFAWLGLLFSTIGIAASDFFCINLSTIASILGMSESMAGVTFLAFGNGSPDVFSTFAAMRSHSGSLAVGELFGAAGFITAVVAGSMALIRPFHVARKSFIRDVGFFVVAAAFSMVFLWDGRLQLWECIAMVLFYLAYVTFVVIWHWWLGRRRRRREKEAAARGHFLAPGDELDGEGEYHDDPGEAAVARRPSVHRGVSAEDWSALESGGTPYLDGGLDEDEEEEARDRWMSELNSNMRLTRPQVRSRKNTISSVRPSLVGALEFQAVMKGLQKSRNLQTIPMNARRYSDDPSFTTAQQQEHMSNSADPAARPPFQITVDGAGSPTIEPPPPGFNVPLSAPGRMRAVSANGAEGLHIDPEFGRALTRVGSPSQSDVIDSTADRSQLRTSPSLLGVPGRASQPQSPTLQITPPPESAHVEGRGLHIDTSVASRSRLTPQSNARRSFFRSLSDHFGAQSTSKSPRNVTPLDSSRGAASATPLPAAHMLPKIVHPRHERQHSRESSRASSPFPTYYDDPMARSGHFSRRSTSSLQLPPPIASPESLPVSQSAEQLAFPTQQQAKAKWRYWPYAFLPPPGVLISTFFPTIYHWGEKTWWEKLLGVSAAPSVLLLTLTLPVVENENDKEEKEAMAGKGRSYDTGRSKTPASGGWEVNGHNANKGAMREDVREDGNEHPRMNSLAQAGIGEGVAGLAADTEWHYRHNAGDDHTRQPKPHRPALAHNASTMALAPKSLASPSSSPSLSSDKGPEPWNRWLTTIHLYTSPLTVLLSIYLQAPDSLTLTWLLKPTLISLLLSTILLIPFLLTTSPFHRPKPYTPILSGAGFIVSIAWISAIADRVVSSLKALAVIGNMSHAIMGLTIFAVGNSLGDLVADVTVARLGYPVMALSACFGGPMLNILLGIGVSGSWILISGAEKRHRKHPGREWEGDVRSYHIDVSTTLIVSGFTLLAVLVGLLVAVPMGGWVMSRRIGWCLIGVWVVSTVGNVIVEVLGVGQVDLT</sequence>
<gene>
    <name evidence="10" type="ORF">LTR62_005504</name>
</gene>
<keyword evidence="5 8" id="KW-1133">Transmembrane helix</keyword>
<feature type="compositionally biased region" description="Polar residues" evidence="7">
    <location>
        <begin position="591"/>
        <end position="605"/>
    </location>
</feature>
<feature type="transmembrane region" description="Helical" evidence="8">
    <location>
        <begin position="976"/>
        <end position="997"/>
    </location>
</feature>
<feature type="transmembrane region" description="Helical" evidence="8">
    <location>
        <begin position="133"/>
        <end position="152"/>
    </location>
</feature>
<dbReference type="PANTHER" id="PTHR12266:SF0">
    <property type="entry name" value="MITOCHONDRIAL SODIUM_CALCIUM EXCHANGER PROTEIN"/>
    <property type="match status" value="1"/>
</dbReference>
<feature type="region of interest" description="Disordered" evidence="7">
    <location>
        <begin position="1"/>
        <end position="25"/>
    </location>
</feature>
<feature type="region of interest" description="Disordered" evidence="7">
    <location>
        <begin position="426"/>
        <end position="451"/>
    </location>
</feature>
<evidence type="ECO:0000256" key="8">
    <source>
        <dbReference type="SAM" id="Phobius"/>
    </source>
</evidence>
<keyword evidence="4 8" id="KW-0812">Transmembrane</keyword>
<protein>
    <recommendedName>
        <fullName evidence="9">Sodium/calcium exchanger membrane region domain-containing protein</fullName>
    </recommendedName>
</protein>
<evidence type="ECO:0000256" key="5">
    <source>
        <dbReference type="ARBA" id="ARBA00022989"/>
    </source>
</evidence>
<feature type="transmembrane region" description="Helical" evidence="8">
    <location>
        <begin position="1102"/>
        <end position="1126"/>
    </location>
</feature>
<comment type="caution">
    <text evidence="10">The sequence shown here is derived from an EMBL/GenBank/DDBJ whole genome shotgun (WGS) entry which is preliminary data.</text>
</comment>
<name>A0AAN7YQP5_9PEZI</name>
<feature type="region of interest" description="Disordered" evidence="7">
    <location>
        <begin position="501"/>
        <end position="555"/>
    </location>
</feature>
<feature type="transmembrane region" description="Helical" evidence="8">
    <location>
        <begin position="260"/>
        <end position="284"/>
    </location>
</feature>
<evidence type="ECO:0000313" key="11">
    <source>
        <dbReference type="Proteomes" id="UP001310890"/>
    </source>
</evidence>
<feature type="region of interest" description="Disordered" evidence="7">
    <location>
        <begin position="335"/>
        <end position="358"/>
    </location>
</feature>
<feature type="transmembrane region" description="Helical" evidence="8">
    <location>
        <begin position="734"/>
        <end position="753"/>
    </location>
</feature>
<organism evidence="10 11">
    <name type="scientific">Meristemomyces frigidus</name>
    <dbReference type="NCBI Taxonomy" id="1508187"/>
    <lineage>
        <taxon>Eukaryota</taxon>
        <taxon>Fungi</taxon>
        <taxon>Dikarya</taxon>
        <taxon>Ascomycota</taxon>
        <taxon>Pezizomycotina</taxon>
        <taxon>Dothideomycetes</taxon>
        <taxon>Dothideomycetidae</taxon>
        <taxon>Mycosphaerellales</taxon>
        <taxon>Teratosphaeriaceae</taxon>
        <taxon>Meristemomyces</taxon>
    </lineage>
</organism>
<dbReference type="GO" id="GO:0008324">
    <property type="term" value="F:monoatomic cation transmembrane transporter activity"/>
    <property type="evidence" value="ECO:0007669"/>
    <property type="project" value="TreeGrafter"/>
</dbReference>
<feature type="transmembrane region" description="Helical" evidence="8">
    <location>
        <begin position="31"/>
        <end position="51"/>
    </location>
</feature>
<feature type="transmembrane region" description="Helical" evidence="8">
    <location>
        <begin position="236"/>
        <end position="254"/>
    </location>
</feature>
<feature type="compositionally biased region" description="Polar residues" evidence="7">
    <location>
        <begin position="505"/>
        <end position="515"/>
    </location>
</feature>
<feature type="compositionally biased region" description="Polar residues" evidence="7">
    <location>
        <begin position="536"/>
        <end position="545"/>
    </location>
</feature>
<keyword evidence="6 8" id="KW-0472">Membrane</keyword>
<feature type="region of interest" description="Disordered" evidence="7">
    <location>
        <begin position="588"/>
        <end position="617"/>
    </location>
</feature>
<feature type="compositionally biased region" description="Polar residues" evidence="7">
    <location>
        <begin position="428"/>
        <end position="443"/>
    </location>
</feature>
<evidence type="ECO:0000259" key="9">
    <source>
        <dbReference type="Pfam" id="PF01699"/>
    </source>
</evidence>
<comment type="subcellular location">
    <subcellularLocation>
        <location evidence="1">Membrane</location>
        <topology evidence="1">Multi-pass membrane protein</topology>
    </subcellularLocation>
</comment>
<evidence type="ECO:0000256" key="4">
    <source>
        <dbReference type="ARBA" id="ARBA00022692"/>
    </source>
</evidence>
<dbReference type="Pfam" id="PF01699">
    <property type="entry name" value="Na_Ca_ex"/>
    <property type="match status" value="2"/>
</dbReference>
<feature type="region of interest" description="Disordered" evidence="7">
    <location>
        <begin position="658"/>
        <end position="680"/>
    </location>
</feature>
<feature type="region of interest" description="Disordered" evidence="7">
    <location>
        <begin position="757"/>
        <end position="812"/>
    </location>
</feature>
<dbReference type="GO" id="GO:0016020">
    <property type="term" value="C:membrane"/>
    <property type="evidence" value="ECO:0007669"/>
    <property type="project" value="UniProtKB-SubCell"/>
</dbReference>
<evidence type="ECO:0000256" key="2">
    <source>
        <dbReference type="ARBA" id="ARBA00008170"/>
    </source>
</evidence>
<feature type="transmembrane region" description="Helical" evidence="8">
    <location>
        <begin position="1017"/>
        <end position="1044"/>
    </location>
</feature>